<comment type="similarity">
    <text evidence="2 9">Belongs to the Mediator complex subunit 19 family.</text>
</comment>
<evidence type="ECO:0000256" key="4">
    <source>
        <dbReference type="ARBA" id="ARBA00023015"/>
    </source>
</evidence>
<keyword evidence="5 9" id="KW-0010">Activator</keyword>
<evidence type="ECO:0000313" key="12">
    <source>
        <dbReference type="Proteomes" id="UP000697297"/>
    </source>
</evidence>
<feature type="region of interest" description="Disordered" evidence="10">
    <location>
        <begin position="124"/>
        <end position="150"/>
    </location>
</feature>
<keyword evidence="6 9" id="KW-0804">Transcription</keyword>
<dbReference type="EMBL" id="JAHLUN010000001">
    <property type="protein sequence ID" value="KAG7768823.1"/>
    <property type="molecule type" value="Genomic_DNA"/>
</dbReference>
<comment type="function">
    <text evidence="9">Component of the Mediator complex, a coactivator involved in the regulated transcription of nearly all RNA polymerase II-dependent genes. Mediator functions as a bridge to convey information from gene-specific regulatory proteins to the basal RNA polymerase II transcription machinery. Mediator is recruited to promoters by direct interactions with regulatory proteins and serves as a scaffold for the assembly of a functional preinitiation complex with RNA polymerase II and the general transcription factors.</text>
</comment>
<keyword evidence="12" id="KW-1185">Reference proteome</keyword>
<sequence length="314" mass="34884">MHYFIDQDAKYEPVRPSFDTDVIRLYGLHPIAQSLARVNPDGSKGVKLRKSYKNHVADLPGKHAIPTERTLSPIVFRPDNPDLGDVQLKQYPLEQLKALFSFEKSSINGVPGFDSSKLAIDSLDSSAKKERKRKGTPTTPSEPDQKKRHVQLRELDPAVFFLVKTVTFLTVSKCVSAPPPKRQQPCRDECTERPHSADHVELLQVATIVAKKQPTLTMSQVSARRRYGQVAAKEESRQVISSVSKRRFSRCLARVVPLQPHVADGSSGGRKSDLAVHSSARATEESQAREESLGDISAALNAVYLCSNALLHWN</sequence>
<evidence type="ECO:0000256" key="5">
    <source>
        <dbReference type="ARBA" id="ARBA00023159"/>
    </source>
</evidence>
<keyword evidence="7 9" id="KW-0539">Nucleus</keyword>
<evidence type="ECO:0000256" key="1">
    <source>
        <dbReference type="ARBA" id="ARBA00004123"/>
    </source>
</evidence>
<comment type="subunit">
    <text evidence="9">Component of the Mediator complex.</text>
</comment>
<evidence type="ECO:0000256" key="7">
    <source>
        <dbReference type="ARBA" id="ARBA00023242"/>
    </source>
</evidence>
<keyword evidence="4 9" id="KW-0805">Transcription regulation</keyword>
<proteinExistence type="inferred from homology"/>
<evidence type="ECO:0000313" key="11">
    <source>
        <dbReference type="EMBL" id="KAG7768823.1"/>
    </source>
</evidence>
<dbReference type="PANTHER" id="PTHR28270:SF1">
    <property type="entry name" value="MEDIATOR OF RNA POLYMERASE II TRANSCRIPTION SUBUNIT 19"/>
    <property type="match status" value="1"/>
</dbReference>
<reference evidence="11 12" key="1">
    <citation type="journal article" date="2021" name="G3 (Bethesda)">
        <title>Genomic diversity, chromosomal rearrangements, and interspecies hybridization in the ogataea polymorpha species complex.</title>
        <authorList>
            <person name="Hanson S.J."/>
            <person name="Cinneide E.O."/>
            <person name="Salzberg L.I."/>
            <person name="Wolfe K.H."/>
            <person name="McGowan J."/>
            <person name="Fitzpatrick D.A."/>
            <person name="Matlin K."/>
        </authorList>
    </citation>
    <scope>NUCLEOTIDE SEQUENCE [LARGE SCALE GENOMIC DNA]</scope>
    <source>
        <strain evidence="11">81-436-3</strain>
    </source>
</reference>
<evidence type="ECO:0000256" key="6">
    <source>
        <dbReference type="ARBA" id="ARBA00023163"/>
    </source>
</evidence>
<evidence type="ECO:0000256" key="10">
    <source>
        <dbReference type="SAM" id="MobiDB-lite"/>
    </source>
</evidence>
<dbReference type="Proteomes" id="UP000697297">
    <property type="component" value="Unassembled WGS sequence"/>
</dbReference>
<dbReference type="PANTHER" id="PTHR28270">
    <property type="entry name" value="MEDIATOR OF RNA POLYMERASE II TRANSCRIPTION SUBUNIT 19"/>
    <property type="match status" value="1"/>
</dbReference>
<comment type="caution">
    <text evidence="11">The sequence shown here is derived from an EMBL/GenBank/DDBJ whole genome shotgun (WGS) entry which is preliminary data.</text>
</comment>
<protein>
    <recommendedName>
        <fullName evidence="3 9">Mediator of RNA polymerase II transcription subunit 19</fullName>
    </recommendedName>
    <alternativeName>
        <fullName evidence="8 9">Mediator complex subunit 19</fullName>
    </alternativeName>
</protein>
<evidence type="ECO:0000256" key="8">
    <source>
        <dbReference type="ARBA" id="ARBA00032018"/>
    </source>
</evidence>
<organism evidence="11 12">
    <name type="scientific">Ogataea haglerorum</name>
    <dbReference type="NCBI Taxonomy" id="1937702"/>
    <lineage>
        <taxon>Eukaryota</taxon>
        <taxon>Fungi</taxon>
        <taxon>Dikarya</taxon>
        <taxon>Ascomycota</taxon>
        <taxon>Saccharomycotina</taxon>
        <taxon>Pichiomycetes</taxon>
        <taxon>Pichiales</taxon>
        <taxon>Pichiaceae</taxon>
        <taxon>Ogataea</taxon>
    </lineage>
</organism>
<dbReference type="InterPro" id="IPR013942">
    <property type="entry name" value="Mediator_Med19_fun"/>
</dbReference>
<evidence type="ECO:0000256" key="2">
    <source>
        <dbReference type="ARBA" id="ARBA00009259"/>
    </source>
</evidence>
<feature type="region of interest" description="Disordered" evidence="10">
    <location>
        <begin position="262"/>
        <end position="289"/>
    </location>
</feature>
<comment type="subcellular location">
    <subcellularLocation>
        <location evidence="1 9">Nucleus</location>
    </subcellularLocation>
</comment>
<gene>
    <name evidence="9" type="primary">MED19</name>
    <name evidence="11" type="ORF">KL946_000106</name>
</gene>
<evidence type="ECO:0000256" key="9">
    <source>
        <dbReference type="RuleBase" id="RU364151"/>
    </source>
</evidence>
<evidence type="ECO:0000256" key="3">
    <source>
        <dbReference type="ARBA" id="ARBA00019615"/>
    </source>
</evidence>
<accession>A0ABQ7RMK0</accession>
<dbReference type="Pfam" id="PF08633">
    <property type="entry name" value="Rox3"/>
    <property type="match status" value="1"/>
</dbReference>
<name>A0ABQ7RMK0_9ASCO</name>